<evidence type="ECO:0000313" key="2">
    <source>
        <dbReference type="EMBL" id="KAJ3444415.1"/>
    </source>
</evidence>
<dbReference type="EMBL" id="JANTQA010000023">
    <property type="protein sequence ID" value="KAJ3444415.1"/>
    <property type="molecule type" value="Genomic_DNA"/>
</dbReference>
<gene>
    <name evidence="2" type="ORF">M0812_10268</name>
</gene>
<name>A0AAV7ZWV7_9EUKA</name>
<evidence type="ECO:0000256" key="1">
    <source>
        <dbReference type="SAM" id="MobiDB-lite"/>
    </source>
</evidence>
<protein>
    <submittedName>
        <fullName evidence="2">Uncharacterized protein</fullName>
    </submittedName>
</protein>
<dbReference type="Proteomes" id="UP001146793">
    <property type="component" value="Unassembled WGS sequence"/>
</dbReference>
<feature type="region of interest" description="Disordered" evidence="1">
    <location>
        <begin position="135"/>
        <end position="162"/>
    </location>
</feature>
<sequence>MFKKLKSGNKEKNFLNCSFSLVSTLSFLNFPFRYLGIKWKYNKQTGFTEMCRSNKEGRFLWNKEYNIAIPFEDQECSLPNNVSQLELTLIGSNKEQINENQTNQSTIQIDLIPLITNSLVNPVVGIWRMELLKNQKTRKKRRRRKRKRNGKKKQRRKKQGEK</sequence>
<reference evidence="2" key="1">
    <citation type="submission" date="2022-08" db="EMBL/GenBank/DDBJ databases">
        <title>Novel sulphate-reducing endosymbionts in the free-living metamonad Anaeramoeba.</title>
        <authorList>
            <person name="Jerlstrom-Hultqvist J."/>
            <person name="Cepicka I."/>
            <person name="Gallot-Lavallee L."/>
            <person name="Salas-Leiva D."/>
            <person name="Curtis B.A."/>
            <person name="Zahonova K."/>
            <person name="Pipaliya S."/>
            <person name="Dacks J."/>
            <person name="Roger A.J."/>
        </authorList>
    </citation>
    <scope>NUCLEOTIDE SEQUENCE</scope>
    <source>
        <strain evidence="2">Busselton2</strain>
    </source>
</reference>
<organism evidence="2 3">
    <name type="scientific">Anaeramoeba flamelloides</name>
    <dbReference type="NCBI Taxonomy" id="1746091"/>
    <lineage>
        <taxon>Eukaryota</taxon>
        <taxon>Metamonada</taxon>
        <taxon>Anaeramoebidae</taxon>
        <taxon>Anaeramoeba</taxon>
    </lineage>
</organism>
<accession>A0AAV7ZWV7</accession>
<comment type="caution">
    <text evidence="2">The sequence shown here is derived from an EMBL/GenBank/DDBJ whole genome shotgun (WGS) entry which is preliminary data.</text>
</comment>
<proteinExistence type="predicted"/>
<dbReference type="AlphaFoldDB" id="A0AAV7ZWV7"/>
<evidence type="ECO:0000313" key="3">
    <source>
        <dbReference type="Proteomes" id="UP001146793"/>
    </source>
</evidence>